<dbReference type="AlphaFoldDB" id="A0A4Q7M8D5"/>
<evidence type="ECO:0000313" key="2">
    <source>
        <dbReference type="Proteomes" id="UP000293289"/>
    </source>
</evidence>
<dbReference type="Proteomes" id="UP000293289">
    <property type="component" value="Unassembled WGS sequence"/>
</dbReference>
<accession>A0A4Q7M8D5</accession>
<dbReference type="OrthoDB" id="5007282at2"/>
<evidence type="ECO:0000313" key="1">
    <source>
        <dbReference type="EMBL" id="RZS64054.1"/>
    </source>
</evidence>
<sequence>MSSVLDDPAHDERPRQGNILPPIGIWWPMLERPLQREVLENLEAPLRGAVVRRIYDLCELEGEPIPRGGLRLGVNERAYIAGWMHAVDWN</sequence>
<gene>
    <name evidence="1" type="ORF">EV187_2428</name>
</gene>
<dbReference type="EMBL" id="SGWY01000003">
    <property type="protein sequence ID" value="RZS64054.1"/>
    <property type="molecule type" value="Genomic_DNA"/>
</dbReference>
<organism evidence="1 2">
    <name type="scientific">Agromyces ramosus</name>
    <dbReference type="NCBI Taxonomy" id="33879"/>
    <lineage>
        <taxon>Bacteria</taxon>
        <taxon>Bacillati</taxon>
        <taxon>Actinomycetota</taxon>
        <taxon>Actinomycetes</taxon>
        <taxon>Micrococcales</taxon>
        <taxon>Microbacteriaceae</taxon>
        <taxon>Agromyces</taxon>
    </lineage>
</organism>
<proteinExistence type="predicted"/>
<reference evidence="1 2" key="1">
    <citation type="submission" date="2019-02" db="EMBL/GenBank/DDBJ databases">
        <title>Genomic Encyclopedia of Type Strains, Phase IV (KMG-IV): sequencing the most valuable type-strain genomes for metagenomic binning, comparative biology and taxonomic classification.</title>
        <authorList>
            <person name="Goeker M."/>
        </authorList>
    </citation>
    <scope>NUCLEOTIDE SEQUENCE [LARGE SCALE GENOMIC DNA]</scope>
    <source>
        <strain evidence="1 2">DSM 43045</strain>
    </source>
</reference>
<dbReference type="RefSeq" id="WP_130353342.1">
    <property type="nucleotide sequence ID" value="NZ_SGWY01000003.1"/>
</dbReference>
<name>A0A4Q7M8D5_9MICO</name>
<keyword evidence="2" id="KW-1185">Reference proteome</keyword>
<protein>
    <submittedName>
        <fullName evidence="1">Uncharacterized protein</fullName>
    </submittedName>
</protein>
<comment type="caution">
    <text evidence="1">The sequence shown here is derived from an EMBL/GenBank/DDBJ whole genome shotgun (WGS) entry which is preliminary data.</text>
</comment>